<gene>
    <name evidence="1" type="ORF">E3N84_03585</name>
</gene>
<dbReference type="Pfam" id="PF03640">
    <property type="entry name" value="Lipoprotein_15"/>
    <property type="match status" value="2"/>
</dbReference>
<accession>A0A4R8VA45</accession>
<organism evidence="1 2">
    <name type="scientific">Terrimesophilobacter mesophilus</name>
    <dbReference type="NCBI Taxonomy" id="433647"/>
    <lineage>
        <taxon>Bacteria</taxon>
        <taxon>Bacillati</taxon>
        <taxon>Actinomycetota</taxon>
        <taxon>Actinomycetes</taxon>
        <taxon>Micrococcales</taxon>
        <taxon>Microbacteriaceae</taxon>
        <taxon>Terrimesophilobacter</taxon>
    </lineage>
</organism>
<evidence type="ECO:0000313" key="2">
    <source>
        <dbReference type="Proteomes" id="UP000298488"/>
    </source>
</evidence>
<dbReference type="AlphaFoldDB" id="A0A4R8VA45"/>
<dbReference type="Proteomes" id="UP000298488">
    <property type="component" value="Unassembled WGS sequence"/>
</dbReference>
<name>A0A4R8VA45_9MICO</name>
<comment type="caution">
    <text evidence="1">The sequence shown here is derived from an EMBL/GenBank/DDBJ whole genome shotgun (WGS) entry which is preliminary data.</text>
</comment>
<protein>
    <recommendedName>
        <fullName evidence="3">Lipoprotein with Yx(FWY)xxD motif</fullName>
    </recommendedName>
</protein>
<proteinExistence type="predicted"/>
<dbReference type="GO" id="GO:0043448">
    <property type="term" value="P:alkane catabolic process"/>
    <property type="evidence" value="ECO:0007669"/>
    <property type="project" value="TreeGrafter"/>
</dbReference>
<reference evidence="1 2" key="1">
    <citation type="submission" date="2019-03" db="EMBL/GenBank/DDBJ databases">
        <title>Genomics of glacier-inhabiting Cryobacterium strains.</title>
        <authorList>
            <person name="Liu Q."/>
            <person name="Xin Y.-H."/>
        </authorList>
    </citation>
    <scope>NUCLEOTIDE SEQUENCE [LARGE SCALE GENOMIC DNA]</scope>
    <source>
        <strain evidence="1 2">CGMCC 1.10440</strain>
    </source>
</reference>
<dbReference type="PANTHER" id="PTHR39335:SF1">
    <property type="entry name" value="BLL4220 PROTEIN"/>
    <property type="match status" value="1"/>
</dbReference>
<dbReference type="PANTHER" id="PTHR39335">
    <property type="entry name" value="BLL4220 PROTEIN"/>
    <property type="match status" value="1"/>
</dbReference>
<dbReference type="InterPro" id="IPR005297">
    <property type="entry name" value="Lipoprotein_repeat"/>
</dbReference>
<dbReference type="OrthoDB" id="597632at2"/>
<sequence length="183" mass="17652">MLFGLHATRSAAARSTAARRPAALALTVLALAALVLTGCAPAATSGGPSGSDGSSGSGGAIHTASNALGDIVVDGKGMTAYVFDNDVADSGSSSCSGACASQWPAITTTAASPAVEGITGKVGTIALAGGAKQVTINGLPLYTYAGDTAPGDTTGQGFGGIWWVIDASGKKITTPAATDNSGY</sequence>
<dbReference type="EMBL" id="SOFI01000003">
    <property type="protein sequence ID" value="TFB79216.1"/>
    <property type="molecule type" value="Genomic_DNA"/>
</dbReference>
<evidence type="ECO:0008006" key="3">
    <source>
        <dbReference type="Google" id="ProtNLM"/>
    </source>
</evidence>
<evidence type="ECO:0000313" key="1">
    <source>
        <dbReference type="EMBL" id="TFB79216.1"/>
    </source>
</evidence>
<keyword evidence="2" id="KW-1185">Reference proteome</keyword>
<dbReference type="RefSeq" id="WP_104095096.1">
    <property type="nucleotide sequence ID" value="NZ_JACHBP010000001.1"/>
</dbReference>